<dbReference type="InterPro" id="IPR013041">
    <property type="entry name" value="Clathrin_app_Ig-like_sf"/>
</dbReference>
<dbReference type="OrthoDB" id="10254310at2759"/>
<keyword evidence="3" id="KW-0813">Transport</keyword>
<accession>A0A5J4W6B6</accession>
<evidence type="ECO:0000256" key="2">
    <source>
        <dbReference type="ARBA" id="ARBA00006613"/>
    </source>
</evidence>
<dbReference type="InterPro" id="IPR011989">
    <property type="entry name" value="ARM-like"/>
</dbReference>
<dbReference type="GO" id="GO:0012505">
    <property type="term" value="C:endomembrane system"/>
    <property type="evidence" value="ECO:0007669"/>
    <property type="project" value="UniProtKB-SubCell"/>
</dbReference>
<dbReference type="Proteomes" id="UP000324800">
    <property type="component" value="Unassembled WGS sequence"/>
</dbReference>
<dbReference type="GO" id="GO:0030117">
    <property type="term" value="C:membrane coat"/>
    <property type="evidence" value="ECO:0007669"/>
    <property type="project" value="InterPro"/>
</dbReference>
<sequence>MVSQQLDLKTFSFLLNMAFFTSTKKGEIQEMKEGINSTNVPKKKEAMKRIIGSMMSGVDVSSLLPAVLVNMQTTDLELKKLIYLYLVNYSKSEPELALHAVNTFDKDTKNPNPLVRALALRTMGCIRIDQITEYMCEPLHRCLKDSDPYVKKTAVLGVAKMYDISPQLVEDEGFIDMLLELLGDGNPMVVSNAVASLSEIQSANPGRSIMRITPDVLQKLTAALGQASEWGQAHILDALAVWYTPEGTKDAERVAERVAQHLAHDNAAVVLSAAKVILRLLGSIEKVETATALCRRMAPPLISLLSSPPEIRYVALRNISLVVQRLPNLLAGEIKAFFCKYNDPLYVKLEKLEIMMLLVSSNNVGSVLTELREYAAEVDVDFVRKAVRAIGRCAILLPDAAGQCVDALVRLVETSQVNHVVQEAVIVIKDIFRRYPGRYESVITKLCEKLQALDEPEARAAMVWILGEYAEHIDQADKILADYFAETFADEAPQVQLAILTAAVKVFLAVPESKALVENIIRQATRRTDNPDLRDRGYIYWRLLSGSKDLAHSVVRCKKPPITAQRQLLPKEALNELIPFLGTLASVFHKPPETFGSVIKVIVPRVGAGQDEDDQPSPDEKPAGLQERKAKSGVQSGSTTPTQQVTAPPGQKQEKVKPNEAIEARNDEDEEENFIDLTELGIVPQNSATQQSSIPQTTTAPTQSGVTQPRIPTSTASIPPTTLQSPFTAPAVPPKLPLLLQHESGLQVNGDFVVQGGKLYFAMTLINGSQSTPIVSQPVIQFNKNSFGLAPHNLEFTPLPIATGGDVRSTLLICSQRQELLSSTPQQPQPFSPLIQMAMKTEFGLLFFNQTAKIYALAQIPNPVPLIQAKDRATLLAKSAPADTTVAVNVLPAAQAVGLLVQGYGFLEVDRKNQGDLLLVKLYGVVALIQGEIVVDLIFRPTPQGVLAMKIDVFARPDGIGKLLSNQLGELLTIKSSV</sequence>
<dbReference type="GO" id="GO:0016192">
    <property type="term" value="P:vesicle-mediated transport"/>
    <property type="evidence" value="ECO:0007669"/>
    <property type="project" value="InterPro"/>
</dbReference>
<reference evidence="8 9" key="1">
    <citation type="submission" date="2019-03" db="EMBL/GenBank/DDBJ databases">
        <title>Single cell metagenomics reveals metabolic interactions within the superorganism composed of flagellate Streblomastix strix and complex community of Bacteroidetes bacteria on its surface.</title>
        <authorList>
            <person name="Treitli S.C."/>
            <person name="Kolisko M."/>
            <person name="Husnik F."/>
            <person name="Keeling P."/>
            <person name="Hampl V."/>
        </authorList>
    </citation>
    <scope>NUCLEOTIDE SEQUENCE [LARGE SCALE GENOMIC DNA]</scope>
    <source>
        <strain evidence="8">ST1C</strain>
    </source>
</reference>
<gene>
    <name evidence="8" type="ORF">EZS28_014433</name>
</gene>
<dbReference type="SUPFAM" id="SSF48371">
    <property type="entry name" value="ARM repeat"/>
    <property type="match status" value="1"/>
</dbReference>
<keyword evidence="5" id="KW-0472">Membrane</keyword>
<dbReference type="InterPro" id="IPR016024">
    <property type="entry name" value="ARM-type_fold"/>
</dbReference>
<dbReference type="SUPFAM" id="SSF49348">
    <property type="entry name" value="Clathrin adaptor appendage domain"/>
    <property type="match status" value="1"/>
</dbReference>
<evidence type="ECO:0000256" key="4">
    <source>
        <dbReference type="ARBA" id="ARBA00022927"/>
    </source>
</evidence>
<feature type="compositionally biased region" description="Polar residues" evidence="6">
    <location>
        <begin position="687"/>
        <end position="707"/>
    </location>
</feature>
<comment type="caution">
    <text evidence="8">The sequence shown here is derived from an EMBL/GenBank/DDBJ whole genome shotgun (WGS) entry which is preliminary data.</text>
</comment>
<comment type="similarity">
    <text evidence="2">Belongs to the adaptor complexes large subunit family.</text>
</comment>
<feature type="compositionally biased region" description="Basic and acidic residues" evidence="6">
    <location>
        <begin position="618"/>
        <end position="630"/>
    </location>
</feature>
<dbReference type="GO" id="GO:0006886">
    <property type="term" value="P:intracellular protein transport"/>
    <property type="evidence" value="ECO:0007669"/>
    <property type="project" value="InterPro"/>
</dbReference>
<evidence type="ECO:0000256" key="6">
    <source>
        <dbReference type="SAM" id="MobiDB-lite"/>
    </source>
</evidence>
<proteinExistence type="inferred from homology"/>
<dbReference type="InterPro" id="IPR013037">
    <property type="entry name" value="Clathrin_b-adaptin_app_Ig-like"/>
</dbReference>
<feature type="compositionally biased region" description="Polar residues" evidence="6">
    <location>
        <begin position="633"/>
        <end position="646"/>
    </location>
</feature>
<dbReference type="Pfam" id="PF01602">
    <property type="entry name" value="Adaptin_N"/>
    <property type="match status" value="1"/>
</dbReference>
<feature type="domain" description="Clathrin/coatomer adaptor adaptin-like N-terminal" evidence="7">
    <location>
        <begin position="24"/>
        <end position="547"/>
    </location>
</feature>
<dbReference type="PANTHER" id="PTHR11134">
    <property type="entry name" value="ADAPTOR COMPLEX SUBUNIT BETA FAMILY MEMBER"/>
    <property type="match status" value="1"/>
</dbReference>
<keyword evidence="4" id="KW-0653">Protein transport</keyword>
<feature type="compositionally biased region" description="Basic and acidic residues" evidence="6">
    <location>
        <begin position="652"/>
        <end position="665"/>
    </location>
</feature>
<evidence type="ECO:0000256" key="5">
    <source>
        <dbReference type="ARBA" id="ARBA00023136"/>
    </source>
</evidence>
<dbReference type="AlphaFoldDB" id="A0A5J4W6B6"/>
<dbReference type="Gene3D" id="2.60.40.1150">
    <property type="match status" value="1"/>
</dbReference>
<dbReference type="InterPro" id="IPR002553">
    <property type="entry name" value="Clathrin/coatomer_adapt-like_N"/>
</dbReference>
<dbReference type="EMBL" id="SNRW01003368">
    <property type="protein sequence ID" value="KAA6390043.1"/>
    <property type="molecule type" value="Genomic_DNA"/>
</dbReference>
<evidence type="ECO:0000256" key="1">
    <source>
        <dbReference type="ARBA" id="ARBA00004308"/>
    </source>
</evidence>
<feature type="region of interest" description="Disordered" evidence="6">
    <location>
        <begin position="687"/>
        <end position="710"/>
    </location>
</feature>
<dbReference type="InterPro" id="IPR026739">
    <property type="entry name" value="AP_beta"/>
</dbReference>
<name>A0A5J4W6B6_9EUKA</name>
<feature type="region of interest" description="Disordered" evidence="6">
    <location>
        <begin position="608"/>
        <end position="671"/>
    </location>
</feature>
<organism evidence="8 9">
    <name type="scientific">Streblomastix strix</name>
    <dbReference type="NCBI Taxonomy" id="222440"/>
    <lineage>
        <taxon>Eukaryota</taxon>
        <taxon>Metamonada</taxon>
        <taxon>Preaxostyla</taxon>
        <taxon>Oxymonadida</taxon>
        <taxon>Streblomastigidae</taxon>
        <taxon>Streblomastix</taxon>
    </lineage>
</organism>
<comment type="subcellular location">
    <subcellularLocation>
        <location evidence="1">Endomembrane system</location>
    </subcellularLocation>
</comment>
<protein>
    <submittedName>
        <fullName evidence="8">Putative AP-1 complex subunit beta-1</fullName>
    </submittedName>
</protein>
<evidence type="ECO:0000313" key="9">
    <source>
        <dbReference type="Proteomes" id="UP000324800"/>
    </source>
</evidence>
<evidence type="ECO:0000313" key="8">
    <source>
        <dbReference type="EMBL" id="KAA6390043.1"/>
    </source>
</evidence>
<evidence type="ECO:0000256" key="3">
    <source>
        <dbReference type="ARBA" id="ARBA00022448"/>
    </source>
</evidence>
<dbReference type="Gene3D" id="1.25.10.10">
    <property type="entry name" value="Leucine-rich Repeat Variant"/>
    <property type="match status" value="1"/>
</dbReference>
<evidence type="ECO:0000259" key="7">
    <source>
        <dbReference type="Pfam" id="PF01602"/>
    </source>
</evidence>